<name>A0A127VHD1_9SPHI</name>
<evidence type="ECO:0000256" key="1">
    <source>
        <dbReference type="SAM" id="MobiDB-lite"/>
    </source>
</evidence>
<accession>A0A127VHD1</accession>
<dbReference type="Proteomes" id="UP000071561">
    <property type="component" value="Chromosome"/>
</dbReference>
<dbReference type="EMBL" id="CP014504">
    <property type="protein sequence ID" value="AMQ00747.1"/>
    <property type="molecule type" value="Genomic_DNA"/>
</dbReference>
<proteinExistence type="predicted"/>
<dbReference type="KEGG" id="pcm:AY601_3891"/>
<dbReference type="RefSeq" id="WP_232324634.1">
    <property type="nucleotide sequence ID" value="NZ_CP014504.1"/>
</dbReference>
<organism evidence="2 3">
    <name type="scientific">Pedobacter cryoconitis</name>
    <dbReference type="NCBI Taxonomy" id="188932"/>
    <lineage>
        <taxon>Bacteria</taxon>
        <taxon>Pseudomonadati</taxon>
        <taxon>Bacteroidota</taxon>
        <taxon>Sphingobacteriia</taxon>
        <taxon>Sphingobacteriales</taxon>
        <taxon>Sphingobacteriaceae</taxon>
        <taxon>Pedobacter</taxon>
    </lineage>
</organism>
<evidence type="ECO:0008006" key="4">
    <source>
        <dbReference type="Google" id="ProtNLM"/>
    </source>
</evidence>
<keyword evidence="3" id="KW-1185">Reference proteome</keyword>
<evidence type="ECO:0000313" key="2">
    <source>
        <dbReference type="EMBL" id="AMQ00747.1"/>
    </source>
</evidence>
<feature type="region of interest" description="Disordered" evidence="1">
    <location>
        <begin position="132"/>
        <end position="190"/>
    </location>
</feature>
<gene>
    <name evidence="2" type="ORF">AY601_3891</name>
</gene>
<evidence type="ECO:0000313" key="3">
    <source>
        <dbReference type="Proteomes" id="UP000071561"/>
    </source>
</evidence>
<protein>
    <recommendedName>
        <fullName evidence="4">Signal peptidase I</fullName>
    </recommendedName>
</protein>
<reference evidence="2 3" key="1">
    <citation type="submission" date="2016-03" db="EMBL/GenBank/DDBJ databases">
        <title>Complete genome sequence of Pedobacter cryoconitis PAMC 27485.</title>
        <authorList>
            <person name="Lee J."/>
            <person name="Kim O.-S."/>
        </authorList>
    </citation>
    <scope>NUCLEOTIDE SEQUENCE [LARGE SCALE GENOMIC DNA]</scope>
    <source>
        <strain evidence="2 3">PAMC 27485</strain>
    </source>
</reference>
<dbReference type="Pfam" id="PF18936">
    <property type="entry name" value="DUF5684"/>
    <property type="match status" value="1"/>
</dbReference>
<dbReference type="InterPro" id="IPR043739">
    <property type="entry name" value="DUF5684"/>
</dbReference>
<dbReference type="PATRIC" id="fig|188932.3.peg.4041"/>
<feature type="compositionally biased region" description="Pro residues" evidence="1">
    <location>
        <begin position="156"/>
        <end position="190"/>
    </location>
</feature>
<feature type="compositionally biased region" description="Polar residues" evidence="1">
    <location>
        <begin position="132"/>
        <end position="155"/>
    </location>
</feature>
<sequence>MDYNASSSPMSTGVGLFGGFTYLAILVLVVYSMWRVFEKAGKPGWAAIVPIYNIIVLLEIIGKPPIWILWMLLPCTNIIFGIWALNLLSKSFGKSEGFTIGLILLPFIFFPLLGLTDARYLGPSAKEANGFGPNNQFGANNPFNGNSPFGANNPFNQPPVTPTAAPTTPPAVPNPPTPPSTPIPPSTPEA</sequence>
<dbReference type="AlphaFoldDB" id="A0A127VHD1"/>